<dbReference type="RefSeq" id="WP_262950356.1">
    <property type="nucleotide sequence ID" value="NZ_AP028127.1"/>
</dbReference>
<proteinExistence type="predicted"/>
<feature type="compositionally biased region" description="Polar residues" evidence="1">
    <location>
        <begin position="102"/>
        <end position="115"/>
    </location>
</feature>
<accession>A0ABN6Z9S0</accession>
<evidence type="ECO:0000313" key="3">
    <source>
        <dbReference type="Proteomes" id="UP001432099"/>
    </source>
</evidence>
<dbReference type="Proteomes" id="UP001432099">
    <property type="component" value="Chromosome"/>
</dbReference>
<sequence length="345" mass="38536">MLNLMVNFMVVLGFIFPQPIAPESTTAVEEDRTQLLDKEPTSEVEMPTESESQEVKTEVATLNSEESESEGQQQKELALKQLSTALMAVQQEADSEVEMNVVTVNGQENDSQSDAVVNPENEATDAVENETNDDMDEPAMDSDEEEGAPPEATEENQIQDTGDEVGNQEPVEESTDATLAEESGDETQDQVVAKEQTDASEDGVSETEPVFRDYRQTFYSVKAGEVRVGYGLSYQDDGVKVIDNVMHYYDSEYEWLPIVAVNIDEVMEVGLNERGIPSYYGTVLEITYPTGDTQKAIVLDACGACSWDNRIDLWVYDYDYQHDVTGIEYRIVREGFKQDEEQARS</sequence>
<name>A0ABN6Z9S0_9FIRM</name>
<keyword evidence="3" id="KW-1185">Reference proteome</keyword>
<feature type="region of interest" description="Disordered" evidence="1">
    <location>
        <begin position="24"/>
        <end position="76"/>
    </location>
</feature>
<organism evidence="2 3">
    <name type="scientific">Turicibacter faecis</name>
    <dbReference type="NCBI Taxonomy" id="2963365"/>
    <lineage>
        <taxon>Bacteria</taxon>
        <taxon>Bacillati</taxon>
        <taxon>Bacillota</taxon>
        <taxon>Erysipelotrichia</taxon>
        <taxon>Erysipelotrichales</taxon>
        <taxon>Turicibacteraceae</taxon>
        <taxon>Turicibacter</taxon>
    </lineage>
</organism>
<reference evidence="2" key="1">
    <citation type="journal article" date="2024" name="Int. J. Syst. Evol. Microbiol.">
        <title>Turicibacter faecis sp. nov., isolated from faeces of heart failure mouse model.</title>
        <authorList>
            <person name="Imamura Y."/>
            <person name="Motooka D."/>
            <person name="Nakajima Y."/>
            <person name="Ito S."/>
            <person name="Kitakaze M."/>
            <person name="Iida T."/>
            <person name="Nakamura S."/>
        </authorList>
    </citation>
    <scope>NUCLEOTIDE SEQUENCE</scope>
    <source>
        <strain evidence="2">TC023</strain>
    </source>
</reference>
<gene>
    <name evidence="2" type="ORF">T23_04080</name>
</gene>
<protein>
    <submittedName>
        <fullName evidence="2">Uncharacterized protein</fullName>
    </submittedName>
</protein>
<feature type="region of interest" description="Disordered" evidence="1">
    <location>
        <begin position="91"/>
        <end position="208"/>
    </location>
</feature>
<dbReference type="EMBL" id="AP028127">
    <property type="protein sequence ID" value="BEH90306.1"/>
    <property type="molecule type" value="Genomic_DNA"/>
</dbReference>
<feature type="compositionally biased region" description="Acidic residues" evidence="1">
    <location>
        <begin position="122"/>
        <end position="154"/>
    </location>
</feature>
<feature type="compositionally biased region" description="Basic and acidic residues" evidence="1">
    <location>
        <begin position="29"/>
        <end position="41"/>
    </location>
</feature>
<evidence type="ECO:0000313" key="2">
    <source>
        <dbReference type="EMBL" id="BEH90306.1"/>
    </source>
</evidence>
<evidence type="ECO:0000256" key="1">
    <source>
        <dbReference type="SAM" id="MobiDB-lite"/>
    </source>
</evidence>